<name>A0ABX2EB84_9BURK</name>
<protein>
    <submittedName>
        <fullName evidence="2">Pilus assembly protein PilV</fullName>
    </submittedName>
</protein>
<comment type="caution">
    <text evidence="2">The sequence shown here is derived from an EMBL/GenBank/DDBJ whole genome shotgun (WGS) entry which is preliminary data.</text>
</comment>
<dbReference type="Proteomes" id="UP000737171">
    <property type="component" value="Unassembled WGS sequence"/>
</dbReference>
<keyword evidence="3" id="KW-1185">Reference proteome</keyword>
<reference evidence="2 3" key="1">
    <citation type="submission" date="2020-05" db="EMBL/GenBank/DDBJ databases">
        <title>Aquincola sp. isolate from soil.</title>
        <authorList>
            <person name="Han J."/>
            <person name="Kim D.-U."/>
        </authorList>
    </citation>
    <scope>NUCLEOTIDE SEQUENCE [LARGE SCALE GENOMIC DNA]</scope>
    <source>
        <strain evidence="2 3">S2</strain>
    </source>
</reference>
<evidence type="ECO:0000313" key="2">
    <source>
        <dbReference type="EMBL" id="NRF66143.1"/>
    </source>
</evidence>
<accession>A0ABX2EB84</accession>
<dbReference type="RefSeq" id="WP_173120800.1">
    <property type="nucleotide sequence ID" value="NZ_JABRWJ010000001.1"/>
</dbReference>
<gene>
    <name evidence="2" type="ORF">HLB44_04030</name>
</gene>
<keyword evidence="1" id="KW-1133">Transmembrane helix</keyword>
<keyword evidence="1" id="KW-0472">Membrane</keyword>
<feature type="transmembrane region" description="Helical" evidence="1">
    <location>
        <begin position="12"/>
        <end position="31"/>
    </location>
</feature>
<sequence>MKRALRSQRGFGLFDGLVALSLLGFGMLALVRMETRMAGNANEATQRQTASLLTDELLIAMLVDNGNANCYTLPAAGGCGNATARASTDAWAARALATLPHATSATSTINAATSRITVRLTWYYKESAETRMHEVSSDIR</sequence>
<dbReference type="EMBL" id="JABRWJ010000001">
    <property type="protein sequence ID" value="NRF66143.1"/>
    <property type="molecule type" value="Genomic_DNA"/>
</dbReference>
<proteinExistence type="predicted"/>
<evidence type="ECO:0000256" key="1">
    <source>
        <dbReference type="SAM" id="Phobius"/>
    </source>
</evidence>
<evidence type="ECO:0000313" key="3">
    <source>
        <dbReference type="Proteomes" id="UP000737171"/>
    </source>
</evidence>
<keyword evidence="1" id="KW-0812">Transmembrane</keyword>
<organism evidence="2 3">
    <name type="scientific">Pseudaquabacterium terrae</name>
    <dbReference type="NCBI Taxonomy" id="2732868"/>
    <lineage>
        <taxon>Bacteria</taxon>
        <taxon>Pseudomonadati</taxon>
        <taxon>Pseudomonadota</taxon>
        <taxon>Betaproteobacteria</taxon>
        <taxon>Burkholderiales</taxon>
        <taxon>Sphaerotilaceae</taxon>
        <taxon>Pseudaquabacterium</taxon>
    </lineage>
</organism>